<dbReference type="InterPro" id="IPR050815">
    <property type="entry name" value="TF_fung"/>
</dbReference>
<evidence type="ECO:0000313" key="8">
    <source>
        <dbReference type="EMBL" id="KZL63105.1"/>
    </source>
</evidence>
<dbReference type="AlphaFoldDB" id="A0A166L4S1"/>
<dbReference type="GO" id="GO:0000981">
    <property type="term" value="F:DNA-binding transcription factor activity, RNA polymerase II-specific"/>
    <property type="evidence" value="ECO:0007669"/>
    <property type="project" value="InterPro"/>
</dbReference>
<evidence type="ECO:0000256" key="2">
    <source>
        <dbReference type="ARBA" id="ARBA00022723"/>
    </source>
</evidence>
<evidence type="ECO:0000256" key="5">
    <source>
        <dbReference type="ARBA" id="ARBA00023242"/>
    </source>
</evidence>
<feature type="compositionally biased region" description="Low complexity" evidence="6">
    <location>
        <begin position="776"/>
        <end position="786"/>
    </location>
</feature>
<evidence type="ECO:0000259" key="7">
    <source>
        <dbReference type="PROSITE" id="PS50048"/>
    </source>
</evidence>
<dbReference type="InterPro" id="IPR001138">
    <property type="entry name" value="Zn2Cys6_DnaBD"/>
</dbReference>
<dbReference type="GO" id="GO:0005634">
    <property type="term" value="C:nucleus"/>
    <property type="evidence" value="ECO:0007669"/>
    <property type="project" value="UniProtKB-SubCell"/>
</dbReference>
<name>A0A166L4S1_COLIC</name>
<dbReference type="SUPFAM" id="SSF57701">
    <property type="entry name" value="Zn2/Cys6 DNA-binding domain"/>
    <property type="match status" value="1"/>
</dbReference>
<feature type="domain" description="Zn(2)-C6 fungal-type" evidence="7">
    <location>
        <begin position="76"/>
        <end position="106"/>
    </location>
</feature>
<dbReference type="PANTHER" id="PTHR47338:SF23">
    <property type="entry name" value="ZN(II)2CYS6 TRANSCRIPTION FACTOR (EUROFUNG)"/>
    <property type="match status" value="1"/>
</dbReference>
<comment type="caution">
    <text evidence="8">The sequence shown here is derived from an EMBL/GenBank/DDBJ whole genome shotgun (WGS) entry which is preliminary data.</text>
</comment>
<keyword evidence="4" id="KW-0804">Transcription</keyword>
<dbReference type="SMART" id="SM00066">
    <property type="entry name" value="GAL4"/>
    <property type="match status" value="1"/>
</dbReference>
<feature type="compositionally biased region" description="Low complexity" evidence="6">
    <location>
        <begin position="813"/>
        <end position="827"/>
    </location>
</feature>
<feature type="region of interest" description="Disordered" evidence="6">
    <location>
        <begin position="48"/>
        <end position="74"/>
    </location>
</feature>
<dbReference type="GO" id="GO:0003677">
    <property type="term" value="F:DNA binding"/>
    <property type="evidence" value="ECO:0007669"/>
    <property type="project" value="InterPro"/>
</dbReference>
<evidence type="ECO:0000256" key="3">
    <source>
        <dbReference type="ARBA" id="ARBA00023015"/>
    </source>
</evidence>
<keyword evidence="9" id="KW-1185">Reference proteome</keyword>
<dbReference type="Pfam" id="PF04082">
    <property type="entry name" value="Fungal_trans"/>
    <property type="match status" value="1"/>
</dbReference>
<keyword evidence="3" id="KW-0805">Transcription regulation</keyword>
<feature type="compositionally biased region" description="Polar residues" evidence="6">
    <location>
        <begin position="500"/>
        <end position="509"/>
    </location>
</feature>
<dbReference type="STRING" id="1573173.A0A166L4S1"/>
<organism evidence="8 9">
    <name type="scientific">Colletotrichum incanum</name>
    <name type="common">Soybean anthracnose fungus</name>
    <dbReference type="NCBI Taxonomy" id="1573173"/>
    <lineage>
        <taxon>Eukaryota</taxon>
        <taxon>Fungi</taxon>
        <taxon>Dikarya</taxon>
        <taxon>Ascomycota</taxon>
        <taxon>Pezizomycotina</taxon>
        <taxon>Sordariomycetes</taxon>
        <taxon>Hypocreomycetidae</taxon>
        <taxon>Glomerellales</taxon>
        <taxon>Glomerellaceae</taxon>
        <taxon>Colletotrichum</taxon>
        <taxon>Colletotrichum spaethianum species complex</taxon>
    </lineage>
</organism>
<gene>
    <name evidence="8" type="ORF">CI238_10280</name>
</gene>
<dbReference type="PANTHER" id="PTHR47338">
    <property type="entry name" value="ZN(II)2CYS6 TRANSCRIPTION FACTOR (EUROFUNG)-RELATED"/>
    <property type="match status" value="1"/>
</dbReference>
<dbReference type="SMART" id="SM00906">
    <property type="entry name" value="Fungal_trans"/>
    <property type="match status" value="1"/>
</dbReference>
<dbReference type="PROSITE" id="PS50048">
    <property type="entry name" value="ZN2_CY6_FUNGAL_2"/>
    <property type="match status" value="1"/>
</dbReference>
<dbReference type="Gene3D" id="4.10.240.10">
    <property type="entry name" value="Zn(2)-C6 fungal-type DNA-binding domain"/>
    <property type="match status" value="1"/>
</dbReference>
<feature type="region of interest" description="Disordered" evidence="6">
    <location>
        <begin position="774"/>
        <end position="837"/>
    </location>
</feature>
<feature type="compositionally biased region" description="Polar residues" evidence="6">
    <location>
        <begin position="787"/>
        <end position="812"/>
    </location>
</feature>
<dbReference type="InterPro" id="IPR036864">
    <property type="entry name" value="Zn2-C6_fun-type_DNA-bd_sf"/>
</dbReference>
<evidence type="ECO:0000313" key="9">
    <source>
        <dbReference type="Proteomes" id="UP000076584"/>
    </source>
</evidence>
<evidence type="ECO:0000256" key="6">
    <source>
        <dbReference type="SAM" id="MobiDB-lite"/>
    </source>
</evidence>
<evidence type="ECO:0000256" key="4">
    <source>
        <dbReference type="ARBA" id="ARBA00023163"/>
    </source>
</evidence>
<dbReference type="CDD" id="cd12148">
    <property type="entry name" value="fungal_TF_MHR"/>
    <property type="match status" value="1"/>
</dbReference>
<comment type="subcellular location">
    <subcellularLocation>
        <location evidence="1">Nucleus</location>
    </subcellularLocation>
</comment>
<dbReference type="PROSITE" id="PS00463">
    <property type="entry name" value="ZN2_CY6_FUNGAL_1"/>
    <property type="match status" value="1"/>
</dbReference>
<feature type="region of interest" description="Disordered" evidence="6">
    <location>
        <begin position="488"/>
        <end position="509"/>
    </location>
</feature>
<feature type="region of interest" description="Disordered" evidence="6">
    <location>
        <begin position="138"/>
        <end position="159"/>
    </location>
</feature>
<sequence>MHRRYRCAPGLFAHFSLPTPRVPLSRRLTGPPPAAAAAANPLRALIPQGGHMDLTTSASVPAPQSHDGTSENDIPSCQGCRRRKLRCSRDQPICSHCKRLDSPCIYDLKKNKPGIKPGAVESLNRRVEVLENALLQKSHGESGFSNRNGHTESNHAPAESQNVVGILSLLARELHKLNSKNRIGSQVGTPEGVVDHAVLSPTTSSSSRRYTVDGIEIVSHPHNQPRKRRRVDSCGNPNIDLAFPLEDLENITTSLPPPDLLEDIINIYFNIIQPWIPILHETQFRRRVHDSEQLPRLVVVLHAMVVAALRYVDNPETRPSIQEVERRAVRSRNIVILNAMDQLSVENLQALIILAFNDIGNGDASKAWSIVGSLTRTVEYLQLSIESDHQDKEPLLKPLPSIPPPQNWTEEEERRRVFWNIFNLDRFCSVTTGWNTSLTSDDVHRRLPADGGLWHKEESVTTPFFGIWDRSAAKMGNSIAFLPVHYPSPEQSADAPPQTPVTTSSHKGPNTVDMTTVGAFAYCIEATESLSRVTTYFLQQKINFQDRGEVSSWLTRFKELDLRLVHWKMFLPQKWKDSNISRQPALINMDPNLTLAHVTHNTSMILLHQRIAYPESRWSNIVKLPSFCSAETCQEAAIETTTITQKYLKYTPENSPATSQFAFCVFISARVLLVHWRYYDAELAHEFWILVESMEEMAKRWVGPILREKHAQCLAGKYAAQLRELHRKCEADPQFNVDVLGYSSGISGQGCSSAAQTPDFSHQQGNALFAQHNNRMAPPASSPMAPNQATTVSQSRPPPIFTSQQSPGQLRQGSMVGPMGSPMPMAGYTPRDPDAPDELSAISHMLMDQRFIEMDRIISFDDMMFTAQTANNDNASMPVNGWGQVDNTRLE</sequence>
<keyword evidence="5" id="KW-0539">Nucleus</keyword>
<proteinExistence type="predicted"/>
<dbReference type="CDD" id="cd00067">
    <property type="entry name" value="GAL4"/>
    <property type="match status" value="1"/>
</dbReference>
<protein>
    <submittedName>
        <fullName evidence="8">Fungal specific transcription factor</fullName>
    </submittedName>
</protein>
<accession>A0A166L4S1</accession>
<evidence type="ECO:0000256" key="1">
    <source>
        <dbReference type="ARBA" id="ARBA00004123"/>
    </source>
</evidence>
<dbReference type="EMBL" id="LFIW01002874">
    <property type="protein sequence ID" value="KZL63105.1"/>
    <property type="molecule type" value="Genomic_DNA"/>
</dbReference>
<dbReference type="Proteomes" id="UP000076584">
    <property type="component" value="Unassembled WGS sequence"/>
</dbReference>
<dbReference type="Pfam" id="PF00172">
    <property type="entry name" value="Zn_clus"/>
    <property type="match status" value="1"/>
</dbReference>
<dbReference type="GO" id="GO:0006351">
    <property type="term" value="P:DNA-templated transcription"/>
    <property type="evidence" value="ECO:0007669"/>
    <property type="project" value="InterPro"/>
</dbReference>
<reference evidence="8 9" key="1">
    <citation type="submission" date="2015-06" db="EMBL/GenBank/DDBJ databases">
        <title>Survival trade-offs in plant roots during colonization by closely related pathogenic and mutualistic fungi.</title>
        <authorList>
            <person name="Hacquard S."/>
            <person name="Kracher B."/>
            <person name="Hiruma K."/>
            <person name="Weinman A."/>
            <person name="Muench P."/>
            <person name="Garrido Oter R."/>
            <person name="Ver Loren van Themaat E."/>
            <person name="Dallerey J.-F."/>
            <person name="Damm U."/>
            <person name="Henrissat B."/>
            <person name="Lespinet O."/>
            <person name="Thon M."/>
            <person name="Kemen E."/>
            <person name="McHardy A.C."/>
            <person name="Schulze-Lefert P."/>
            <person name="O'Connell R.J."/>
        </authorList>
    </citation>
    <scope>NUCLEOTIDE SEQUENCE [LARGE SCALE GENOMIC DNA]</scope>
    <source>
        <strain evidence="8 9">MAFF 238704</strain>
    </source>
</reference>
<dbReference type="InterPro" id="IPR007219">
    <property type="entry name" value="XnlR_reg_dom"/>
</dbReference>
<keyword evidence="2" id="KW-0479">Metal-binding</keyword>
<dbReference type="GO" id="GO:0008270">
    <property type="term" value="F:zinc ion binding"/>
    <property type="evidence" value="ECO:0007669"/>
    <property type="project" value="InterPro"/>
</dbReference>